<dbReference type="Proteomes" id="UP000757540">
    <property type="component" value="Unassembled WGS sequence"/>
</dbReference>
<accession>A0ABX2A477</accession>
<proteinExistence type="predicted"/>
<dbReference type="EMBL" id="JABEZU010000002">
    <property type="protein sequence ID" value="NOV97660.1"/>
    <property type="molecule type" value="Genomic_DNA"/>
</dbReference>
<reference evidence="2 3" key="1">
    <citation type="submission" date="2020-05" db="EMBL/GenBank/DDBJ databases">
        <title>Genomic Encyclopedia of Type Strains, Phase III (KMG-III): the genomes of soil and plant-associated and newly described type strains.</title>
        <authorList>
            <person name="Whitman W."/>
        </authorList>
    </citation>
    <scope>NUCLEOTIDE SEQUENCE [LARGE SCALE GENOMIC DNA]</scope>
    <source>
        <strain evidence="2 3">KCTC 19046</strain>
    </source>
</reference>
<sequence>MGFSHAIVAAQVTAAIAQRGGDDTVTAFGLNAAGMSAGVFVGALLGGAGLAVAGPAGLAVVLALPVAVAGALVPWATRQVVGAE</sequence>
<protein>
    <submittedName>
        <fullName evidence="2">MFS family arabinose efflux permease</fullName>
    </submittedName>
</protein>
<keyword evidence="3" id="KW-1185">Reference proteome</keyword>
<keyword evidence="1" id="KW-1133">Transmembrane helix</keyword>
<feature type="transmembrane region" description="Helical" evidence="1">
    <location>
        <begin position="58"/>
        <end position="77"/>
    </location>
</feature>
<feature type="transmembrane region" description="Helical" evidence="1">
    <location>
        <begin position="27"/>
        <end position="51"/>
    </location>
</feature>
<organism evidence="2 3">
    <name type="scientific">Isoptericola halotolerans</name>
    <dbReference type="NCBI Taxonomy" id="300560"/>
    <lineage>
        <taxon>Bacteria</taxon>
        <taxon>Bacillati</taxon>
        <taxon>Actinomycetota</taxon>
        <taxon>Actinomycetes</taxon>
        <taxon>Micrococcales</taxon>
        <taxon>Promicromonosporaceae</taxon>
        <taxon>Isoptericola</taxon>
    </lineage>
</organism>
<gene>
    <name evidence="2" type="ORF">HDG69_002235</name>
</gene>
<keyword evidence="1" id="KW-0812">Transmembrane</keyword>
<evidence type="ECO:0000256" key="1">
    <source>
        <dbReference type="SAM" id="Phobius"/>
    </source>
</evidence>
<dbReference type="RefSeq" id="WP_171783847.1">
    <property type="nucleotide sequence ID" value="NZ_BAAAML010000009.1"/>
</dbReference>
<evidence type="ECO:0000313" key="2">
    <source>
        <dbReference type="EMBL" id="NOV97660.1"/>
    </source>
</evidence>
<comment type="caution">
    <text evidence="2">The sequence shown here is derived from an EMBL/GenBank/DDBJ whole genome shotgun (WGS) entry which is preliminary data.</text>
</comment>
<keyword evidence="1" id="KW-0472">Membrane</keyword>
<name>A0ABX2A477_9MICO</name>
<evidence type="ECO:0000313" key="3">
    <source>
        <dbReference type="Proteomes" id="UP000757540"/>
    </source>
</evidence>